<reference evidence="11" key="1">
    <citation type="submission" date="2014-09" db="EMBL/GenBank/DDBJ databases">
        <title>Mitochondrial comparative genomics and phylogenetic signal assessment of mtDNA among arbuscular mycorrhizal fungal taxa.</title>
        <authorList>
            <person name="Nadimi M."/>
            <person name="Hijri M."/>
        </authorList>
    </citation>
    <scope>NUCLEOTIDE SEQUENCE</scope>
    <source>
        <strain evidence="11">DAOM240159</strain>
    </source>
</reference>
<dbReference type="PROSITE" id="PS00116">
    <property type="entry name" value="DNA_POLYMERASE_B"/>
    <property type="match status" value="1"/>
</dbReference>
<gene>
    <name evidence="11" type="primary">dpo</name>
</gene>
<dbReference type="SUPFAM" id="SSF53098">
    <property type="entry name" value="Ribonuclease H-like"/>
    <property type="match status" value="1"/>
</dbReference>
<comment type="catalytic activity">
    <reaction evidence="9">
        <text>DNA(n) + a 2'-deoxyribonucleoside 5'-triphosphate = DNA(n+1) + diphosphate</text>
        <dbReference type="Rhea" id="RHEA:22508"/>
        <dbReference type="Rhea" id="RHEA-COMP:17339"/>
        <dbReference type="Rhea" id="RHEA-COMP:17340"/>
        <dbReference type="ChEBI" id="CHEBI:33019"/>
        <dbReference type="ChEBI" id="CHEBI:61560"/>
        <dbReference type="ChEBI" id="CHEBI:173112"/>
        <dbReference type="EC" id="2.7.7.7"/>
    </reaction>
</comment>
<dbReference type="GeneID" id="26832739"/>
<comment type="similarity">
    <text evidence="1">Belongs to the DNA polymerase type-B family.</text>
</comment>
<evidence type="ECO:0000256" key="6">
    <source>
        <dbReference type="ARBA" id="ARBA00022705"/>
    </source>
</evidence>
<evidence type="ECO:0000256" key="1">
    <source>
        <dbReference type="ARBA" id="ARBA00005755"/>
    </source>
</evidence>
<feature type="domain" description="DNA-directed DNA polymerase family B mitochondria/virus" evidence="10">
    <location>
        <begin position="37"/>
        <end position="428"/>
    </location>
</feature>
<protein>
    <recommendedName>
        <fullName evidence="3">Probable DNA polymerase</fullName>
        <ecNumber evidence="2">2.7.7.7</ecNumber>
    </recommendedName>
</protein>
<dbReference type="InterPro" id="IPR006172">
    <property type="entry name" value="DNA-dir_DNA_pol_B"/>
</dbReference>
<keyword evidence="8" id="KW-0238">DNA-binding</keyword>
<dbReference type="EC" id="2.7.7.7" evidence="2"/>
<dbReference type="InterPro" id="IPR017964">
    <property type="entry name" value="DNA-dir_DNA_pol_B_CS"/>
</dbReference>
<evidence type="ECO:0000256" key="9">
    <source>
        <dbReference type="ARBA" id="ARBA00049244"/>
    </source>
</evidence>
<dbReference type="AlphaFoldDB" id="A0A0U1Z166"/>
<dbReference type="InterPro" id="IPR004868">
    <property type="entry name" value="DNA-dir_DNA_pol_B_mt/vir"/>
</dbReference>
<dbReference type="RefSeq" id="YP_009228203.1">
    <property type="nucleotide sequence ID" value="NC_029185.1"/>
</dbReference>
<geneLocation type="mitochondrion" evidence="11"/>
<dbReference type="InterPro" id="IPR012337">
    <property type="entry name" value="RNaseH-like_sf"/>
</dbReference>
<dbReference type="GO" id="GO:0003887">
    <property type="term" value="F:DNA-directed DNA polymerase activity"/>
    <property type="evidence" value="ECO:0007669"/>
    <property type="project" value="UniProtKB-KW"/>
</dbReference>
<accession>A0A0U1Z166</accession>
<keyword evidence="6" id="KW-0235">DNA replication</keyword>
<dbReference type="Gene3D" id="3.90.1600.10">
    <property type="entry name" value="Palm domain of DNA polymerase"/>
    <property type="match status" value="2"/>
</dbReference>
<dbReference type="InterPro" id="IPR023211">
    <property type="entry name" value="DNA_pol_palm_dom_sf"/>
</dbReference>
<dbReference type="EMBL" id="KM586389">
    <property type="protein sequence ID" value="AJK91334.1"/>
    <property type="molecule type" value="Genomic_DNA"/>
</dbReference>
<dbReference type="InterPro" id="IPR036397">
    <property type="entry name" value="RNaseH_sf"/>
</dbReference>
<keyword evidence="7" id="KW-0239">DNA-directed DNA polymerase</keyword>
<dbReference type="SUPFAM" id="SSF56672">
    <property type="entry name" value="DNA/RNA polymerases"/>
    <property type="match status" value="1"/>
</dbReference>
<evidence type="ECO:0000256" key="7">
    <source>
        <dbReference type="ARBA" id="ARBA00022932"/>
    </source>
</evidence>
<proteinExistence type="inferred from homology"/>
<keyword evidence="11" id="KW-0496">Mitochondrion</keyword>
<organism evidence="11">
    <name type="scientific">Rhizophagus fasciculatus</name>
    <dbReference type="NCBI Taxonomy" id="47032"/>
    <lineage>
        <taxon>Eukaryota</taxon>
        <taxon>Fungi</taxon>
        <taxon>Fungi incertae sedis</taxon>
        <taxon>Mucoromycota</taxon>
        <taxon>Glomeromycotina</taxon>
        <taxon>Glomeromycetes</taxon>
        <taxon>Glomerales</taxon>
        <taxon>Glomeraceae</taxon>
        <taxon>Rhizophagus</taxon>
    </lineage>
</organism>
<dbReference type="PANTHER" id="PTHR33568:SF3">
    <property type="entry name" value="DNA-DIRECTED DNA POLYMERASE"/>
    <property type="match status" value="1"/>
</dbReference>
<evidence type="ECO:0000256" key="3">
    <source>
        <dbReference type="ARBA" id="ARBA00014385"/>
    </source>
</evidence>
<evidence type="ECO:0000313" key="11">
    <source>
        <dbReference type="EMBL" id="AJK91334.1"/>
    </source>
</evidence>
<sequence>MAAWYNGETNHTFSISSFGYDSSSMLSYFWEDLIKYNRGRICYFHNWGGYDSILSLSSLLNLPKNLDFDPIMKDGEMMALSIRQGTSTVLTIKDSIRILPGALGKLAKDWKVETQKDHFPHYFFLEDIQTTLKYIGPFPEYRYFEPKRTSLKDYNEMAEVFKTKLWSFLDVSRIYILGDVKALYQILLAFFETLIAKFPIDPLTVLSAPSTAFKIWRTVQLPRLNQEGLKVYDLSKSLDSKLRNAYCGGIVDVYRPHLKGLGYYYDVNSLYPTAMCKPMPVGIPIERSLTTSDFYNERKFIGFVEATVQAPINEYIGLLPIKHQGKLICPGGRFKGLFFFSEELRFAIDNGYTLLEITKGFEFSEGKHTFLDLITQLNEMKITAQREGKPTIRNLAKLLMNSMYGRFGMHPSLTKTQFHTQEGIENLSQYWDLKNRIDFGEINLVTLELAKEWILQNKGEQELIKNLMDLGNKTNVAIAAAVTAHSRMIINSFKLLALDLGLQIYYSDTDSLVLNGTLPEEHLDNATLGKLKLEHKIQEGIFVMPKVYYLKTEEGQEVTKCKGFPGKLSRAQYLELLEGRTLHLEITKWSRSLKESFVGKGEKPRFSLASSSVVLRPTPDMGLIISSSTEGATGVAGAEELPPPFFPCSRVSRMSNTKDENPYLSKALLIIE</sequence>
<dbReference type="GO" id="GO:0006260">
    <property type="term" value="P:DNA replication"/>
    <property type="evidence" value="ECO:0007669"/>
    <property type="project" value="UniProtKB-KW"/>
</dbReference>
<dbReference type="InterPro" id="IPR043502">
    <property type="entry name" value="DNA/RNA_pol_sf"/>
</dbReference>
<evidence type="ECO:0000256" key="8">
    <source>
        <dbReference type="ARBA" id="ARBA00023125"/>
    </source>
</evidence>
<evidence type="ECO:0000256" key="5">
    <source>
        <dbReference type="ARBA" id="ARBA00022695"/>
    </source>
</evidence>
<evidence type="ECO:0000256" key="4">
    <source>
        <dbReference type="ARBA" id="ARBA00022679"/>
    </source>
</evidence>
<dbReference type="GO" id="GO:0000166">
    <property type="term" value="F:nucleotide binding"/>
    <property type="evidence" value="ECO:0007669"/>
    <property type="project" value="InterPro"/>
</dbReference>
<name>A0A0U1Z166_9GLOM</name>
<keyword evidence="4" id="KW-0808">Transferase</keyword>
<dbReference type="PRINTS" id="PR00106">
    <property type="entry name" value="DNAPOLB"/>
</dbReference>
<dbReference type="Gene3D" id="3.30.420.10">
    <property type="entry name" value="Ribonuclease H-like superfamily/Ribonuclease H"/>
    <property type="match status" value="1"/>
</dbReference>
<keyword evidence="5" id="KW-0548">Nucleotidyltransferase</keyword>
<dbReference type="GO" id="GO:0003677">
    <property type="term" value="F:DNA binding"/>
    <property type="evidence" value="ECO:0007669"/>
    <property type="project" value="UniProtKB-KW"/>
</dbReference>
<evidence type="ECO:0000256" key="2">
    <source>
        <dbReference type="ARBA" id="ARBA00012417"/>
    </source>
</evidence>
<dbReference type="PANTHER" id="PTHR33568">
    <property type="entry name" value="DNA POLYMERASE"/>
    <property type="match status" value="1"/>
</dbReference>
<dbReference type="Gene3D" id="1.10.287.690">
    <property type="entry name" value="Helix hairpin bin"/>
    <property type="match status" value="1"/>
</dbReference>
<evidence type="ECO:0000259" key="10">
    <source>
        <dbReference type="Pfam" id="PF03175"/>
    </source>
</evidence>
<dbReference type="Pfam" id="PF03175">
    <property type="entry name" value="DNA_pol_B_2"/>
    <property type="match status" value="1"/>
</dbReference>